<evidence type="ECO:0000256" key="1">
    <source>
        <dbReference type="SAM" id="MobiDB-lite"/>
    </source>
</evidence>
<accession>A0A6A5KJ57</accession>
<dbReference type="AlphaFoldDB" id="A0A6A5KJ57"/>
<feature type="signal peptide" evidence="2">
    <location>
        <begin position="1"/>
        <end position="19"/>
    </location>
</feature>
<name>A0A6A5KJ57_9PLEO</name>
<reference evidence="3" key="1">
    <citation type="submission" date="2020-01" db="EMBL/GenBank/DDBJ databases">
        <authorList>
            <consortium name="DOE Joint Genome Institute"/>
            <person name="Haridas S."/>
            <person name="Albert R."/>
            <person name="Binder M."/>
            <person name="Bloem J."/>
            <person name="Labutti K."/>
            <person name="Salamov A."/>
            <person name="Andreopoulos B."/>
            <person name="Baker S.E."/>
            <person name="Barry K."/>
            <person name="Bills G."/>
            <person name="Bluhm B.H."/>
            <person name="Cannon C."/>
            <person name="Castanera R."/>
            <person name="Culley D.E."/>
            <person name="Daum C."/>
            <person name="Ezra D."/>
            <person name="Gonzalez J.B."/>
            <person name="Henrissat B."/>
            <person name="Kuo A."/>
            <person name="Liang C."/>
            <person name="Lipzen A."/>
            <person name="Lutzoni F."/>
            <person name="Magnuson J."/>
            <person name="Mondo S."/>
            <person name="Nolan M."/>
            <person name="Ohm R."/>
            <person name="Pangilinan J."/>
            <person name="Park H.-J."/>
            <person name="Ramirez L."/>
            <person name="Alfaro M."/>
            <person name="Sun H."/>
            <person name="Tritt A."/>
            <person name="Yoshinaga Y."/>
            <person name="Zwiers L.-H."/>
            <person name="Turgeon B.G."/>
            <person name="Goodwin S.B."/>
            <person name="Spatafora J.W."/>
            <person name="Crous P.W."/>
            <person name="Grigoriev I.V."/>
        </authorList>
    </citation>
    <scope>NUCLEOTIDE SEQUENCE</scope>
    <source>
        <strain evidence="3">P77</strain>
    </source>
</reference>
<gene>
    <name evidence="3" type="ORF">BDW02DRAFT_596858</name>
</gene>
<organism evidence="3 4">
    <name type="scientific">Decorospora gaudefroyi</name>
    <dbReference type="NCBI Taxonomy" id="184978"/>
    <lineage>
        <taxon>Eukaryota</taxon>
        <taxon>Fungi</taxon>
        <taxon>Dikarya</taxon>
        <taxon>Ascomycota</taxon>
        <taxon>Pezizomycotina</taxon>
        <taxon>Dothideomycetes</taxon>
        <taxon>Pleosporomycetidae</taxon>
        <taxon>Pleosporales</taxon>
        <taxon>Pleosporineae</taxon>
        <taxon>Pleosporaceae</taxon>
        <taxon>Decorospora</taxon>
    </lineage>
</organism>
<dbReference type="Proteomes" id="UP000800040">
    <property type="component" value="Unassembled WGS sequence"/>
</dbReference>
<dbReference type="EMBL" id="ML975280">
    <property type="protein sequence ID" value="KAF1835907.1"/>
    <property type="molecule type" value="Genomic_DNA"/>
</dbReference>
<evidence type="ECO:0000313" key="4">
    <source>
        <dbReference type="Proteomes" id="UP000800040"/>
    </source>
</evidence>
<keyword evidence="2" id="KW-0732">Signal</keyword>
<feature type="region of interest" description="Disordered" evidence="1">
    <location>
        <begin position="58"/>
        <end position="80"/>
    </location>
</feature>
<sequence>MVMLTSIVAGFALFNVALSSTAFSSVDHAPAPSVVTSIQLVTSVVTVTGTTSCTGMSMPGSISSMSTSAPSGPSMSTTTVVGTKNETKTVVTSITSAHSVTVPHQSANLTTGTAPGRTGSLTLVFPSTISKNGTSTIPTGTGIGTGTGTGTGAASATPTYTGPPISAAVGVKMGTVALFAGVVAAVLGA</sequence>
<feature type="compositionally biased region" description="Low complexity" evidence="1">
    <location>
        <begin position="58"/>
        <end position="79"/>
    </location>
</feature>
<protein>
    <recommendedName>
        <fullName evidence="5">GPI anchored protein</fullName>
    </recommendedName>
</protein>
<evidence type="ECO:0000256" key="2">
    <source>
        <dbReference type="SAM" id="SignalP"/>
    </source>
</evidence>
<keyword evidence="4" id="KW-1185">Reference proteome</keyword>
<proteinExistence type="predicted"/>
<evidence type="ECO:0008006" key="5">
    <source>
        <dbReference type="Google" id="ProtNLM"/>
    </source>
</evidence>
<evidence type="ECO:0000313" key="3">
    <source>
        <dbReference type="EMBL" id="KAF1835907.1"/>
    </source>
</evidence>
<feature type="chain" id="PRO_5025564151" description="GPI anchored protein" evidence="2">
    <location>
        <begin position="20"/>
        <end position="189"/>
    </location>
</feature>